<evidence type="ECO:0000259" key="7">
    <source>
        <dbReference type="SMART" id="SM00481"/>
    </source>
</evidence>
<dbReference type="EMBL" id="DF967972">
    <property type="protein sequence ID" value="GAP15888.1"/>
    <property type="molecule type" value="Genomic_DNA"/>
</dbReference>
<dbReference type="Pfam" id="PF07733">
    <property type="entry name" value="DNA_pol3_alpha"/>
    <property type="match status" value="1"/>
</dbReference>
<keyword evidence="5 8" id="KW-0239">DNA-directed DNA polymerase</keyword>
<dbReference type="InterPro" id="IPR029460">
    <property type="entry name" value="DNAPol_HHH"/>
</dbReference>
<evidence type="ECO:0000256" key="3">
    <source>
        <dbReference type="ARBA" id="ARBA00022695"/>
    </source>
</evidence>
<name>A0A0S7BL99_9CHLR</name>
<evidence type="ECO:0000313" key="8">
    <source>
        <dbReference type="EMBL" id="GAP15888.1"/>
    </source>
</evidence>
<evidence type="ECO:0000256" key="5">
    <source>
        <dbReference type="ARBA" id="ARBA00022932"/>
    </source>
</evidence>
<keyword evidence="2" id="KW-0808">Transferase</keyword>
<dbReference type="STRING" id="360412.LARV_03682"/>
<feature type="domain" description="Polymerase/histidinol phosphatase N-terminal" evidence="7">
    <location>
        <begin position="10"/>
        <end position="77"/>
    </location>
</feature>
<dbReference type="InterPro" id="IPR004805">
    <property type="entry name" value="DnaE2/DnaE/PolC"/>
</dbReference>
<keyword evidence="4" id="KW-0235">DNA replication</keyword>
<dbReference type="Proteomes" id="UP000055060">
    <property type="component" value="Unassembled WGS sequence"/>
</dbReference>
<organism evidence="8">
    <name type="scientific">Longilinea arvoryzae</name>
    <dbReference type="NCBI Taxonomy" id="360412"/>
    <lineage>
        <taxon>Bacteria</taxon>
        <taxon>Bacillati</taxon>
        <taxon>Chloroflexota</taxon>
        <taxon>Anaerolineae</taxon>
        <taxon>Anaerolineales</taxon>
        <taxon>Anaerolineaceae</taxon>
        <taxon>Longilinea</taxon>
    </lineage>
</organism>
<dbReference type="InterPro" id="IPR011708">
    <property type="entry name" value="DNA_pol3_alpha_NTPase_dom"/>
</dbReference>
<dbReference type="Gene3D" id="3.20.20.140">
    <property type="entry name" value="Metal-dependent hydrolases"/>
    <property type="match status" value="1"/>
</dbReference>
<dbReference type="Pfam" id="PF02811">
    <property type="entry name" value="PHP"/>
    <property type="match status" value="1"/>
</dbReference>
<evidence type="ECO:0000256" key="6">
    <source>
        <dbReference type="ARBA" id="ARBA00049244"/>
    </source>
</evidence>
<evidence type="ECO:0000313" key="9">
    <source>
        <dbReference type="Proteomes" id="UP000055060"/>
    </source>
</evidence>
<dbReference type="NCBIfam" id="TIGR00594">
    <property type="entry name" value="polc"/>
    <property type="match status" value="1"/>
</dbReference>
<dbReference type="PANTHER" id="PTHR32294">
    <property type="entry name" value="DNA POLYMERASE III SUBUNIT ALPHA"/>
    <property type="match status" value="1"/>
</dbReference>
<dbReference type="AlphaFoldDB" id="A0A0S7BL99"/>
<evidence type="ECO:0000256" key="2">
    <source>
        <dbReference type="ARBA" id="ARBA00022679"/>
    </source>
</evidence>
<dbReference type="OrthoDB" id="9803237at2"/>
<dbReference type="Pfam" id="PF14579">
    <property type="entry name" value="HHH_6"/>
    <property type="match status" value="1"/>
</dbReference>
<dbReference type="GO" id="GO:0006260">
    <property type="term" value="P:DNA replication"/>
    <property type="evidence" value="ECO:0007669"/>
    <property type="project" value="UniProtKB-KW"/>
</dbReference>
<dbReference type="SMART" id="SM00481">
    <property type="entry name" value="POLIIIAc"/>
    <property type="match status" value="1"/>
</dbReference>
<accession>A0A0S7BL99</accession>
<evidence type="ECO:0000256" key="1">
    <source>
        <dbReference type="ARBA" id="ARBA00012417"/>
    </source>
</evidence>
<dbReference type="EC" id="2.7.7.7" evidence="1"/>
<sequence length="1024" mass="112021">MLNPMDAAFVPLNLHSNYSLLEAPPSPGEWVQAASARGLPALALTDHRLLTGAVEFYTACRKAGLQPLLGLDLELNYPDGPRPITLLAAGEQGWPNLCRLSSALMLPGEDEPCLPLATLDAHSTDLLVLAGNLGDPTGRRLAGLAEAFPGRLYHALAAPPGGREELQYQAEEARRLRLPFVAAPPAYYLLPEQAALQRTLAAIRRNCPIGRLAPQDVAPPGAWFLSPEEMRRQYGAIPGALEATLEIAARCRMELPLGQPFYPQVPLPPGLSPQQALRQKAEDGARRLYGHITPAIQARLDHELEVIAGRGFEPVFLIVEEVLNYARRSGTPFSSRGSAASSLVAHCIGITGPDPLALDLYFERFLNPARSTPPDIDTDLCSRRRDAVIRHVFEVYGADRTAMVGIINRFRPRSAVTDAAKANGLAPSEVRALADALPHAFWARRDGEEEGGESASAFAELSVAYTDPLHQRIFQQAQALLRLPRHLSVHAGGLVVGPTPLTDRVPLMRSGSKGISITQLDLEAVEAMGLVKIDLLGIRGLTVLGDVAESLYSWQRTRYQDPLEVLENIPADDPETSARIERGETIGCFQIESPGMRATLRDIHARTPADLMVALALYRPGPLQGGLRDAFVRRFKGEEAVEHIHPALAPLLEDTYGVILYQEQVLRIANQLAGLSLAEADLLRRAMSHFDPGKQMITLREKFIAGAQVHSGVPPETGARVWELMAAFAGYGFPKAHAASYAQVGWRGAWCKTHFPAEFMAAVLANWGGYYSQRVYLSEARRLGLVVRPPHINHAAEQFSVCYPAGEPVLYMGLDQVRGLTHRVIERIRRLRPFSSLDDFLARVDPRRQEAEALARCGAMEGLGNIPALLERITPGGWRAGQPALFEMQTESSGDWSLEQKVAAQQEILGVSLEAHPLELLAERIQAAHAVSTLEAISHPGQRVTVAGLRQVSRRSRTAKGEWMMFLTLEDLDGLLDVVFFPDAYRRNRSALQAGGPWLISGTIEIDAEHGDPVLRGERVTLLK</sequence>
<proteinExistence type="predicted"/>
<comment type="catalytic activity">
    <reaction evidence="6">
        <text>DNA(n) + a 2'-deoxyribonucleoside 5'-triphosphate = DNA(n+1) + diphosphate</text>
        <dbReference type="Rhea" id="RHEA:22508"/>
        <dbReference type="Rhea" id="RHEA-COMP:17339"/>
        <dbReference type="Rhea" id="RHEA-COMP:17340"/>
        <dbReference type="ChEBI" id="CHEBI:33019"/>
        <dbReference type="ChEBI" id="CHEBI:61560"/>
        <dbReference type="ChEBI" id="CHEBI:173112"/>
        <dbReference type="EC" id="2.7.7.7"/>
    </reaction>
</comment>
<protein>
    <recommendedName>
        <fullName evidence="1">DNA-directed DNA polymerase</fullName>
        <ecNumber evidence="1">2.7.7.7</ecNumber>
    </recommendedName>
</protein>
<keyword evidence="9" id="KW-1185">Reference proteome</keyword>
<dbReference type="InterPro" id="IPR016195">
    <property type="entry name" value="Pol/histidinol_Pase-like"/>
</dbReference>
<dbReference type="InterPro" id="IPR040982">
    <property type="entry name" value="DNA_pol3_finger"/>
</dbReference>
<dbReference type="GO" id="GO:0008408">
    <property type="term" value="F:3'-5' exonuclease activity"/>
    <property type="evidence" value="ECO:0007669"/>
    <property type="project" value="InterPro"/>
</dbReference>
<dbReference type="Pfam" id="PF17657">
    <property type="entry name" value="DNA_pol3_finger"/>
    <property type="match status" value="1"/>
</dbReference>
<dbReference type="CDD" id="cd04485">
    <property type="entry name" value="DnaE_OBF"/>
    <property type="match status" value="1"/>
</dbReference>
<dbReference type="InterPro" id="IPR004013">
    <property type="entry name" value="PHP_dom"/>
</dbReference>
<dbReference type="Gene3D" id="1.10.150.870">
    <property type="match status" value="1"/>
</dbReference>
<dbReference type="GO" id="GO:0003887">
    <property type="term" value="F:DNA-directed DNA polymerase activity"/>
    <property type="evidence" value="ECO:0007669"/>
    <property type="project" value="UniProtKB-KW"/>
</dbReference>
<gene>
    <name evidence="8" type="ORF">LARV_03682</name>
</gene>
<dbReference type="SUPFAM" id="SSF89550">
    <property type="entry name" value="PHP domain-like"/>
    <property type="match status" value="1"/>
</dbReference>
<evidence type="ECO:0000256" key="4">
    <source>
        <dbReference type="ARBA" id="ARBA00022705"/>
    </source>
</evidence>
<reference evidence="8" key="1">
    <citation type="submission" date="2015-07" db="EMBL/GenBank/DDBJ databases">
        <title>Draft Genome Sequences of Anaerolinea thermolimosa IMO-1, Bellilinea caldifistulae GOMI-1, Leptolinea tardivitalis YMTK-2, Levilinea saccharolytica KIBI-1,Longilinea arvoryzae KOME-1, Previously Described as Members of the Anaerolineaceae (Chloroflexi).</title>
        <authorList>
            <person name="Sekiguchi Y."/>
            <person name="Ohashi A."/>
            <person name="Matsuura N."/>
            <person name="Tourlousse M.D."/>
        </authorList>
    </citation>
    <scope>NUCLEOTIDE SEQUENCE [LARGE SCALE GENOMIC DNA]</scope>
    <source>
        <strain evidence="8">KOME-1</strain>
    </source>
</reference>
<dbReference type="RefSeq" id="WP_075075025.1">
    <property type="nucleotide sequence ID" value="NZ_DF967972.1"/>
</dbReference>
<dbReference type="InterPro" id="IPR003141">
    <property type="entry name" value="Pol/His_phosphatase_N"/>
</dbReference>
<keyword evidence="3" id="KW-0548">Nucleotidyltransferase</keyword>